<dbReference type="GO" id="GO:0015421">
    <property type="term" value="F:ABC-type oligopeptide transporter activity"/>
    <property type="evidence" value="ECO:0007669"/>
    <property type="project" value="TreeGrafter"/>
</dbReference>
<dbReference type="InterPro" id="IPR011527">
    <property type="entry name" value="ABC1_TM_dom"/>
</dbReference>
<keyword evidence="4" id="KW-0813">Transport</keyword>
<comment type="caution">
    <text evidence="18">The sequence shown here is derived from an EMBL/GenBank/DDBJ whole genome shotgun (WGS) entry which is preliminary data.</text>
</comment>
<dbReference type="GO" id="GO:0016887">
    <property type="term" value="F:ATP hydrolysis activity"/>
    <property type="evidence" value="ECO:0007669"/>
    <property type="project" value="InterPro"/>
</dbReference>
<evidence type="ECO:0000256" key="11">
    <source>
        <dbReference type="ARBA" id="ARBA00023136"/>
    </source>
</evidence>
<feature type="domain" description="ABC transmembrane type-1" evidence="17">
    <location>
        <begin position="770"/>
        <end position="1057"/>
    </location>
</feature>
<dbReference type="Pfam" id="PF00664">
    <property type="entry name" value="ABC_membrane"/>
    <property type="match status" value="2"/>
</dbReference>
<evidence type="ECO:0000256" key="5">
    <source>
        <dbReference type="ARBA" id="ARBA00022692"/>
    </source>
</evidence>
<dbReference type="CDD" id="cd18577">
    <property type="entry name" value="ABC_6TM_Pgp_ABCB1_D1_like"/>
    <property type="match status" value="1"/>
</dbReference>
<dbReference type="PANTHER" id="PTHR43394">
    <property type="entry name" value="ATP-DEPENDENT PERMEASE MDL1, MITOCHONDRIAL"/>
    <property type="match status" value="1"/>
</dbReference>
<feature type="transmembrane region" description="Helical" evidence="15">
    <location>
        <begin position="810"/>
        <end position="836"/>
    </location>
</feature>
<evidence type="ECO:0000256" key="1">
    <source>
        <dbReference type="ARBA" id="ARBA00004141"/>
    </source>
</evidence>
<feature type="domain" description="ABC transporter" evidence="16">
    <location>
        <begin position="474"/>
        <end position="700"/>
    </location>
</feature>
<feature type="transmembrane region" description="Helical" evidence="15">
    <location>
        <begin position="297"/>
        <end position="319"/>
    </location>
</feature>
<proteinExistence type="inferred from homology"/>
<dbReference type="PANTHER" id="PTHR43394:SF27">
    <property type="entry name" value="ATP-DEPENDENT TRANSLOCASE ABCB1-LIKE"/>
    <property type="match status" value="1"/>
</dbReference>
<keyword evidence="5 15" id="KW-0812">Transmembrane</keyword>
<accession>A0A1W0X722</accession>
<evidence type="ECO:0000256" key="14">
    <source>
        <dbReference type="SAM" id="MobiDB-lite"/>
    </source>
</evidence>
<keyword evidence="7" id="KW-0547">Nucleotide-binding</keyword>
<dbReference type="FunFam" id="3.40.50.300:FF:000479">
    <property type="entry name" value="Multidrug resistance protein 1A"/>
    <property type="match status" value="1"/>
</dbReference>
<dbReference type="GO" id="GO:0005743">
    <property type="term" value="C:mitochondrial inner membrane"/>
    <property type="evidence" value="ECO:0007669"/>
    <property type="project" value="TreeGrafter"/>
</dbReference>
<evidence type="ECO:0000256" key="10">
    <source>
        <dbReference type="ARBA" id="ARBA00022989"/>
    </source>
</evidence>
<dbReference type="InterPro" id="IPR003439">
    <property type="entry name" value="ABC_transporter-like_ATP-bd"/>
</dbReference>
<feature type="transmembrane region" description="Helical" evidence="15">
    <location>
        <begin position="95"/>
        <end position="115"/>
    </location>
</feature>
<sequence>MPGRPDDPDATANGFRAGHINGAFVHTSSTANLVDDDPDLVDVTLTTDANNDRKPSPSGSPPAPEEDEKAKKDPAASLPPVPLKTLFRFADGIDIALMVVGSAFAFVTGLAWPAMNIVFGDMTNLFSGGLNPGPIPSPNGTVASEAAEYLFKEAANFFGTMLIGQAAADPALQNGSTMLPPFHVDYSAMEVEINKFTIQYVVIGCASLVASAMQVACWTTACERQIHKMRKAFLHSILRQEMSWFDSHESGSLTSRLSDDMERVKDGLGDKMSFAIQAFAQFVGGFAVGFYKGWDLTLVMLAVVPFLAIAGAFISKVVASASTREQEKYMKAGAIAEEVLSCIRTVTAFGGQKREIRRYDRELEESEKIGIKKAFVTGAGMGLVFLIMYGTYSLAFWYGSTLLVKKERSVGEIFTVIFSVVMGAFSIGIAAPHLATIATAKGAAATIFEVIDSTPKIDAYSEGGLKPQKCTGRIEFQNVKFTYPTRADVQVVKGVTVAVNPNETIALVGNSGCGKSTLLALLQRFYDPDEGQVLLDGTDIKNLNVHWLRSNIGVVSQMPVLFGLTIAENISLGREVTDQQIESAARSANIHDFIVSQPEGYRTTVGERGNQLSGGQKQRIAIARALVTNPTILLLDEATSALDGESETLNANTIYVMEKGLVAEQGTHETLLERKGIYHELVSLQRLQRREDNLEGPMAVDSIEVEGKKRESPMERQRKLSRQKSEKASKNGKEKDSVEEKLKELKEEDGETPTFFRMLKENTPEWRWIAAGTLGSAILGSGMPAFSLLYSQMFEEFSSSDEELLKRAGIFWSLMFLALGGANGVGHLLQAGMFGASGDKLTHRLRIRTFQNILRQDMAYYDEPRHTTGKLTTRLATDAPMVKGATGIRMGVMVNSMVGGIAAIVISMVFGWKLGLAIIGTAPILIVAGGLSMKLHTGDQKKDTQEAEKAGNTASEAIENIQTVQSLSQEEYFYKTYSHYLSFPHRINMRRSKVYAVAYGFSQAVMFFLYAGAFRFGFYLVTTGDMQFTDVFRVFFGISFVAMVFGQMSAMLPDYAKARISAGLILKMMNQEPRIDCFSSEGLKLRLSFKVLPGQTLAIVGASGCGKSTVVSLLERFYDPTGGEILIDGKNLKSLNLEHFRSRMAIVSQEPILFNTSIKDNISYSLPVDASIPDEKLFDAAKVANIHNFVDNLPDRYDTGVGEKGVQLSGGERQRVSIARAVIRDPKILLLDEATSALDSTSEKGVQLALQTASAGRTCIVIAHRLSTIREADVIIVMDKGQIMEQGTHADLLEKGGIYADLTRGQNLK</sequence>
<keyword evidence="19" id="KW-1185">Reference proteome</keyword>
<evidence type="ECO:0000256" key="6">
    <source>
        <dbReference type="ARBA" id="ARBA00022737"/>
    </source>
</evidence>
<evidence type="ECO:0000259" key="17">
    <source>
        <dbReference type="PROSITE" id="PS50929"/>
    </source>
</evidence>
<protein>
    <recommendedName>
        <fullName evidence="3">ABC-type xenobiotic transporter</fullName>
        <ecNumber evidence="3">7.6.2.2</ecNumber>
    </recommendedName>
</protein>
<evidence type="ECO:0000313" key="18">
    <source>
        <dbReference type="EMBL" id="OQV23112.1"/>
    </source>
</evidence>
<keyword evidence="11 15" id="KW-0472">Membrane</keyword>
<dbReference type="Gene3D" id="1.20.1560.10">
    <property type="entry name" value="ABC transporter type 1, transmembrane domain"/>
    <property type="match status" value="2"/>
</dbReference>
<evidence type="ECO:0000256" key="7">
    <source>
        <dbReference type="ARBA" id="ARBA00022741"/>
    </source>
</evidence>
<keyword evidence="8" id="KW-0067">ATP-binding</keyword>
<dbReference type="SUPFAM" id="SSF52540">
    <property type="entry name" value="P-loop containing nucleoside triphosphate hydrolases"/>
    <property type="match status" value="2"/>
</dbReference>
<dbReference type="EMBL" id="MTYJ01000014">
    <property type="protein sequence ID" value="OQV23112.1"/>
    <property type="molecule type" value="Genomic_DNA"/>
</dbReference>
<keyword evidence="10 15" id="KW-1133">Transmembrane helix</keyword>
<dbReference type="SUPFAM" id="SSF90123">
    <property type="entry name" value="ABC transporter transmembrane region"/>
    <property type="match status" value="2"/>
</dbReference>
<dbReference type="GO" id="GO:0005524">
    <property type="term" value="F:ATP binding"/>
    <property type="evidence" value="ECO:0007669"/>
    <property type="project" value="UniProtKB-KW"/>
</dbReference>
<keyword evidence="9" id="KW-1278">Translocase</keyword>
<feature type="transmembrane region" description="Helical" evidence="15">
    <location>
        <begin position="994"/>
        <end position="1014"/>
    </location>
</feature>
<feature type="domain" description="ABC transporter" evidence="16">
    <location>
        <begin position="1066"/>
        <end position="1305"/>
    </location>
</feature>
<feature type="transmembrane region" description="Helical" evidence="15">
    <location>
        <begin position="198"/>
        <end position="221"/>
    </location>
</feature>
<evidence type="ECO:0000256" key="8">
    <source>
        <dbReference type="ARBA" id="ARBA00022840"/>
    </source>
</evidence>
<feature type="transmembrane region" description="Helical" evidence="15">
    <location>
        <begin position="890"/>
        <end position="910"/>
    </location>
</feature>
<evidence type="ECO:0000256" key="15">
    <source>
        <dbReference type="SAM" id="Phobius"/>
    </source>
</evidence>
<dbReference type="EC" id="7.6.2.2" evidence="3"/>
<evidence type="ECO:0000313" key="19">
    <source>
        <dbReference type="Proteomes" id="UP000192578"/>
    </source>
</evidence>
<feature type="transmembrane region" description="Helical" evidence="15">
    <location>
        <begin position="916"/>
        <end position="933"/>
    </location>
</feature>
<evidence type="ECO:0000256" key="3">
    <source>
        <dbReference type="ARBA" id="ARBA00012191"/>
    </source>
</evidence>
<dbReference type="InterPro" id="IPR039421">
    <property type="entry name" value="Type_1_exporter"/>
</dbReference>
<dbReference type="Gene3D" id="3.40.50.300">
    <property type="entry name" value="P-loop containing nucleotide triphosphate hydrolases"/>
    <property type="match status" value="2"/>
</dbReference>
<dbReference type="PROSITE" id="PS50929">
    <property type="entry name" value="ABC_TM1F"/>
    <property type="match status" value="2"/>
</dbReference>
<dbReference type="FunFam" id="1.20.1560.10:FF:000121">
    <property type="entry name" value="ABC transporter B family member 9"/>
    <property type="match status" value="1"/>
</dbReference>
<dbReference type="InterPro" id="IPR003593">
    <property type="entry name" value="AAA+_ATPase"/>
</dbReference>
<organism evidence="18 19">
    <name type="scientific">Hypsibius exemplaris</name>
    <name type="common">Freshwater tardigrade</name>
    <dbReference type="NCBI Taxonomy" id="2072580"/>
    <lineage>
        <taxon>Eukaryota</taxon>
        <taxon>Metazoa</taxon>
        <taxon>Ecdysozoa</taxon>
        <taxon>Tardigrada</taxon>
        <taxon>Eutardigrada</taxon>
        <taxon>Parachela</taxon>
        <taxon>Hypsibioidea</taxon>
        <taxon>Hypsibiidae</taxon>
        <taxon>Hypsibius</taxon>
    </lineage>
</organism>
<comment type="subcellular location">
    <subcellularLocation>
        <location evidence="1">Membrane</location>
        <topology evidence="1">Multi-pass membrane protein</topology>
    </subcellularLocation>
</comment>
<feature type="region of interest" description="Disordered" evidence="14">
    <location>
        <begin position="693"/>
        <end position="746"/>
    </location>
</feature>
<dbReference type="Pfam" id="PF00005">
    <property type="entry name" value="ABC_tran"/>
    <property type="match status" value="2"/>
</dbReference>
<dbReference type="GO" id="GO:0090374">
    <property type="term" value="P:oligopeptide export from mitochondrion"/>
    <property type="evidence" value="ECO:0007669"/>
    <property type="project" value="TreeGrafter"/>
</dbReference>
<dbReference type="CDD" id="cd18578">
    <property type="entry name" value="ABC_6TM_Pgp_ABCB1_D2_like"/>
    <property type="match status" value="1"/>
</dbReference>
<dbReference type="Proteomes" id="UP000192578">
    <property type="component" value="Unassembled WGS sequence"/>
</dbReference>
<feature type="transmembrane region" description="Helical" evidence="15">
    <location>
        <begin position="272"/>
        <end position="291"/>
    </location>
</feature>
<evidence type="ECO:0000259" key="16">
    <source>
        <dbReference type="PROSITE" id="PS50893"/>
    </source>
</evidence>
<dbReference type="InterPro" id="IPR027417">
    <property type="entry name" value="P-loop_NTPase"/>
</dbReference>
<gene>
    <name evidence="18" type="ORF">BV898_03157</name>
</gene>
<dbReference type="GO" id="GO:0008559">
    <property type="term" value="F:ABC-type xenobiotic transporter activity"/>
    <property type="evidence" value="ECO:0007669"/>
    <property type="project" value="UniProtKB-EC"/>
</dbReference>
<keyword evidence="6" id="KW-0677">Repeat</keyword>
<evidence type="ECO:0000256" key="9">
    <source>
        <dbReference type="ARBA" id="ARBA00022967"/>
    </source>
</evidence>
<feature type="transmembrane region" description="Helical" evidence="15">
    <location>
        <begin position="1034"/>
        <end position="1052"/>
    </location>
</feature>
<feature type="transmembrane region" description="Helical" evidence="15">
    <location>
        <begin position="410"/>
        <end position="431"/>
    </location>
</feature>
<feature type="transmembrane region" description="Helical" evidence="15">
    <location>
        <begin position="374"/>
        <end position="398"/>
    </location>
</feature>
<dbReference type="InterPro" id="IPR017871">
    <property type="entry name" value="ABC_transporter-like_CS"/>
</dbReference>
<dbReference type="PROSITE" id="PS50893">
    <property type="entry name" value="ABC_TRANSPORTER_2"/>
    <property type="match status" value="2"/>
</dbReference>
<dbReference type="CDD" id="cd03249">
    <property type="entry name" value="ABC_MTABC3_MDL1_MDL2"/>
    <property type="match status" value="1"/>
</dbReference>
<dbReference type="InterPro" id="IPR036640">
    <property type="entry name" value="ABC1_TM_sf"/>
</dbReference>
<comment type="catalytic activity">
    <reaction evidence="13">
        <text>ATP + H2O + xenobioticSide 1 = ADP + phosphate + xenobioticSide 2.</text>
        <dbReference type="EC" id="7.6.2.2"/>
    </reaction>
</comment>
<feature type="transmembrane region" description="Helical" evidence="15">
    <location>
        <begin position="766"/>
        <end position="790"/>
    </location>
</feature>
<evidence type="ECO:0000256" key="13">
    <source>
        <dbReference type="ARBA" id="ARBA00034018"/>
    </source>
</evidence>
<feature type="region of interest" description="Disordered" evidence="14">
    <location>
        <begin position="35"/>
        <end position="77"/>
    </location>
</feature>
<feature type="domain" description="ABC transmembrane type-1" evidence="17">
    <location>
        <begin position="99"/>
        <end position="439"/>
    </location>
</feature>
<reference evidence="19" key="1">
    <citation type="submission" date="2017-01" db="EMBL/GenBank/DDBJ databases">
        <title>Comparative genomics of anhydrobiosis in the tardigrade Hypsibius dujardini.</title>
        <authorList>
            <person name="Yoshida Y."/>
            <person name="Koutsovoulos G."/>
            <person name="Laetsch D."/>
            <person name="Stevens L."/>
            <person name="Kumar S."/>
            <person name="Horikawa D."/>
            <person name="Ishino K."/>
            <person name="Komine S."/>
            <person name="Tomita M."/>
            <person name="Blaxter M."/>
            <person name="Arakawa K."/>
        </authorList>
    </citation>
    <scope>NUCLEOTIDE SEQUENCE [LARGE SCALE GENOMIC DNA]</scope>
    <source>
        <strain evidence="19">Z151</strain>
    </source>
</reference>
<feature type="compositionally biased region" description="Basic and acidic residues" evidence="14">
    <location>
        <begin position="705"/>
        <end position="746"/>
    </location>
</feature>
<evidence type="ECO:0000256" key="4">
    <source>
        <dbReference type="ARBA" id="ARBA00022448"/>
    </source>
</evidence>
<dbReference type="FunFam" id="3.40.50.300:FF:000604">
    <property type="entry name" value="ABC transporter B family member 28"/>
    <property type="match status" value="1"/>
</dbReference>
<dbReference type="PROSITE" id="PS00211">
    <property type="entry name" value="ABC_TRANSPORTER_1"/>
    <property type="match status" value="2"/>
</dbReference>
<keyword evidence="12" id="KW-0325">Glycoprotein</keyword>
<name>A0A1W0X722_HYPEX</name>
<dbReference type="SMART" id="SM00382">
    <property type="entry name" value="AAA"/>
    <property type="match status" value="2"/>
</dbReference>
<dbReference type="OrthoDB" id="6500128at2759"/>
<evidence type="ECO:0000256" key="12">
    <source>
        <dbReference type="ARBA" id="ARBA00023180"/>
    </source>
</evidence>
<comment type="similarity">
    <text evidence="2">Belongs to the ABC transporter superfamily. ABCB family. Multidrug resistance exporter (TC 3.A.1.201) subfamily.</text>
</comment>
<evidence type="ECO:0000256" key="2">
    <source>
        <dbReference type="ARBA" id="ARBA00007577"/>
    </source>
</evidence>